<dbReference type="EMBL" id="FOWW01000005">
    <property type="protein sequence ID" value="SFQ23518.1"/>
    <property type="molecule type" value="Genomic_DNA"/>
</dbReference>
<evidence type="ECO:0000313" key="3">
    <source>
        <dbReference type="Proteomes" id="UP000198727"/>
    </source>
</evidence>
<name>A0A1I5WV71_9PSEU</name>
<reference evidence="3" key="1">
    <citation type="submission" date="2016-10" db="EMBL/GenBank/DDBJ databases">
        <authorList>
            <person name="Varghese N."/>
            <person name="Submissions S."/>
        </authorList>
    </citation>
    <scope>NUCLEOTIDE SEQUENCE [LARGE SCALE GENOMIC DNA]</scope>
    <source>
        <strain evidence="3">CGMCC 4.5579</strain>
    </source>
</reference>
<dbReference type="Pfam" id="PF12706">
    <property type="entry name" value="Lactamase_B_2"/>
    <property type="match status" value="1"/>
</dbReference>
<sequence length="240" mass="25486">MSRLHVLGSCGAWPEPGRACSGFLLDHAGVRIVLDLGYGTVSRLLQLCPDGMVDAVVVTHAHPDHCADLTALGRAWHFAEPRRTPLPLFCPPEVLAWLEPRPDPHTVFAVHDLAEPARVGPVELSGVPLPHHVPNLGVRLAAPGLTVAYTGDTGPAPELAELGRDADLFVVEATLQGPRTDRYLLTAGEAGRWAARAGARRLLPTHFWPGSDRSFSVRAAAAAFPGEVLAAADGMVVDLP</sequence>
<dbReference type="CDD" id="cd07716">
    <property type="entry name" value="RNaseZ_short-form-like_MBL-fold"/>
    <property type="match status" value="1"/>
</dbReference>
<dbReference type="GO" id="GO:0042781">
    <property type="term" value="F:3'-tRNA processing endoribonuclease activity"/>
    <property type="evidence" value="ECO:0007669"/>
    <property type="project" value="TreeGrafter"/>
</dbReference>
<dbReference type="OrthoDB" id="9800940at2"/>
<keyword evidence="3" id="KW-1185">Reference proteome</keyword>
<feature type="domain" description="Metallo-beta-lactamase" evidence="1">
    <location>
        <begin position="19"/>
        <end position="206"/>
    </location>
</feature>
<evidence type="ECO:0000313" key="2">
    <source>
        <dbReference type="EMBL" id="SFQ23518.1"/>
    </source>
</evidence>
<dbReference type="Proteomes" id="UP000198727">
    <property type="component" value="Unassembled WGS sequence"/>
</dbReference>
<evidence type="ECO:0000259" key="1">
    <source>
        <dbReference type="SMART" id="SM00849"/>
    </source>
</evidence>
<dbReference type="RefSeq" id="WP_092531135.1">
    <property type="nucleotide sequence ID" value="NZ_FOWW01000005.1"/>
</dbReference>
<dbReference type="InterPro" id="IPR001279">
    <property type="entry name" value="Metallo-B-lactamas"/>
</dbReference>
<dbReference type="InterPro" id="IPR036866">
    <property type="entry name" value="RibonucZ/Hydroxyglut_hydro"/>
</dbReference>
<gene>
    <name evidence="2" type="ORF">SAMN05421810_105290</name>
</gene>
<dbReference type="PANTHER" id="PTHR46018">
    <property type="entry name" value="ZINC PHOSPHODIESTERASE ELAC PROTEIN 1"/>
    <property type="match status" value="1"/>
</dbReference>
<proteinExistence type="predicted"/>
<dbReference type="Gene3D" id="3.60.15.10">
    <property type="entry name" value="Ribonuclease Z/Hydroxyacylglutathione hydrolase-like"/>
    <property type="match status" value="1"/>
</dbReference>
<organism evidence="2 3">
    <name type="scientific">Amycolatopsis arida</name>
    <dbReference type="NCBI Taxonomy" id="587909"/>
    <lineage>
        <taxon>Bacteria</taxon>
        <taxon>Bacillati</taxon>
        <taxon>Actinomycetota</taxon>
        <taxon>Actinomycetes</taxon>
        <taxon>Pseudonocardiales</taxon>
        <taxon>Pseudonocardiaceae</taxon>
        <taxon>Amycolatopsis</taxon>
    </lineage>
</organism>
<dbReference type="SMART" id="SM00849">
    <property type="entry name" value="Lactamase_B"/>
    <property type="match status" value="1"/>
</dbReference>
<dbReference type="SUPFAM" id="SSF56281">
    <property type="entry name" value="Metallo-hydrolase/oxidoreductase"/>
    <property type="match status" value="1"/>
</dbReference>
<protein>
    <submittedName>
        <fullName evidence="2">Ribonuclease BN, tRNA processing enzyme</fullName>
    </submittedName>
</protein>
<dbReference type="AlphaFoldDB" id="A0A1I5WV71"/>
<dbReference type="PANTHER" id="PTHR46018:SF4">
    <property type="entry name" value="METALLO-HYDROLASE YHFI-RELATED"/>
    <property type="match status" value="1"/>
</dbReference>
<accession>A0A1I5WV71</accession>
<dbReference type="STRING" id="587909.SAMN05421810_105290"/>